<gene>
    <name evidence="3" type="ORF">CEXT_603461</name>
</gene>
<sequence length="86" mass="9453">MPNYRPGAHTFSTNDFLKGSGKPGTMVDPGSCSPEHLSCEAGIVKRYFLRSFFHILLLLLLLIRTALQTPPHQVKCPLAPFVLDSG</sequence>
<dbReference type="EMBL" id="BPLR01005157">
    <property type="protein sequence ID" value="GIY00232.1"/>
    <property type="molecule type" value="Genomic_DNA"/>
</dbReference>
<feature type="transmembrane region" description="Helical" evidence="2">
    <location>
        <begin position="47"/>
        <end position="67"/>
    </location>
</feature>
<proteinExistence type="predicted"/>
<evidence type="ECO:0000256" key="1">
    <source>
        <dbReference type="SAM" id="MobiDB-lite"/>
    </source>
</evidence>
<accession>A0AAV4PT45</accession>
<comment type="caution">
    <text evidence="3">The sequence shown here is derived from an EMBL/GenBank/DDBJ whole genome shotgun (WGS) entry which is preliminary data.</text>
</comment>
<dbReference type="AlphaFoldDB" id="A0AAV4PT45"/>
<keyword evidence="2" id="KW-1133">Transmembrane helix</keyword>
<keyword evidence="4" id="KW-1185">Reference proteome</keyword>
<name>A0AAV4PT45_CAEEX</name>
<evidence type="ECO:0000313" key="3">
    <source>
        <dbReference type="EMBL" id="GIY00232.1"/>
    </source>
</evidence>
<reference evidence="3 4" key="1">
    <citation type="submission" date="2021-06" db="EMBL/GenBank/DDBJ databases">
        <title>Caerostris extrusa draft genome.</title>
        <authorList>
            <person name="Kono N."/>
            <person name="Arakawa K."/>
        </authorList>
    </citation>
    <scope>NUCLEOTIDE SEQUENCE [LARGE SCALE GENOMIC DNA]</scope>
</reference>
<keyword evidence="2" id="KW-0472">Membrane</keyword>
<protein>
    <submittedName>
        <fullName evidence="3">Uncharacterized protein</fullName>
    </submittedName>
</protein>
<evidence type="ECO:0000313" key="4">
    <source>
        <dbReference type="Proteomes" id="UP001054945"/>
    </source>
</evidence>
<feature type="region of interest" description="Disordered" evidence="1">
    <location>
        <begin position="1"/>
        <end position="28"/>
    </location>
</feature>
<dbReference type="Proteomes" id="UP001054945">
    <property type="component" value="Unassembled WGS sequence"/>
</dbReference>
<evidence type="ECO:0000256" key="2">
    <source>
        <dbReference type="SAM" id="Phobius"/>
    </source>
</evidence>
<keyword evidence="2" id="KW-0812">Transmembrane</keyword>
<organism evidence="3 4">
    <name type="scientific">Caerostris extrusa</name>
    <name type="common">Bark spider</name>
    <name type="synonym">Caerostris bankana</name>
    <dbReference type="NCBI Taxonomy" id="172846"/>
    <lineage>
        <taxon>Eukaryota</taxon>
        <taxon>Metazoa</taxon>
        <taxon>Ecdysozoa</taxon>
        <taxon>Arthropoda</taxon>
        <taxon>Chelicerata</taxon>
        <taxon>Arachnida</taxon>
        <taxon>Araneae</taxon>
        <taxon>Araneomorphae</taxon>
        <taxon>Entelegynae</taxon>
        <taxon>Araneoidea</taxon>
        <taxon>Araneidae</taxon>
        <taxon>Caerostris</taxon>
    </lineage>
</organism>